<reference evidence="3 4" key="1">
    <citation type="submission" date="2023-08" db="EMBL/GenBank/DDBJ databases">
        <title>Black Yeasts Isolated from many extreme environments.</title>
        <authorList>
            <person name="Coleine C."/>
            <person name="Stajich J.E."/>
            <person name="Selbmann L."/>
        </authorList>
    </citation>
    <scope>NUCLEOTIDE SEQUENCE [LARGE SCALE GENOMIC DNA]</scope>
    <source>
        <strain evidence="3 4">CCFEE 5792</strain>
    </source>
</reference>
<dbReference type="PRINTS" id="PR00081">
    <property type="entry name" value="GDHRDH"/>
</dbReference>
<proteinExistence type="inferred from homology"/>
<dbReference type="InterPro" id="IPR002347">
    <property type="entry name" value="SDR_fam"/>
</dbReference>
<gene>
    <name evidence="3" type="ORF">LTR84_009986</name>
</gene>
<keyword evidence="2" id="KW-0560">Oxidoreductase</keyword>
<dbReference type="PANTHER" id="PTHR42760:SF133">
    <property type="entry name" value="3-OXOACYL-[ACYL-CARRIER-PROTEIN] REDUCTASE"/>
    <property type="match status" value="1"/>
</dbReference>
<dbReference type="AlphaFoldDB" id="A0AAV9NLG7"/>
<accession>A0AAV9NLG7</accession>
<evidence type="ECO:0008006" key="5">
    <source>
        <dbReference type="Google" id="ProtNLM"/>
    </source>
</evidence>
<dbReference type="InterPro" id="IPR036291">
    <property type="entry name" value="NAD(P)-bd_dom_sf"/>
</dbReference>
<protein>
    <recommendedName>
        <fullName evidence="5">3-oxoacyl-[acyl-carrier-protein] reductase</fullName>
    </recommendedName>
</protein>
<evidence type="ECO:0000256" key="2">
    <source>
        <dbReference type="ARBA" id="ARBA00023002"/>
    </source>
</evidence>
<comment type="similarity">
    <text evidence="1">Belongs to the short-chain dehydrogenases/reductases (SDR) family.</text>
</comment>
<evidence type="ECO:0000313" key="4">
    <source>
        <dbReference type="Proteomes" id="UP001358417"/>
    </source>
</evidence>
<dbReference type="GO" id="GO:0006633">
    <property type="term" value="P:fatty acid biosynthetic process"/>
    <property type="evidence" value="ECO:0007669"/>
    <property type="project" value="TreeGrafter"/>
</dbReference>
<evidence type="ECO:0000256" key="1">
    <source>
        <dbReference type="ARBA" id="ARBA00006484"/>
    </source>
</evidence>
<comment type="caution">
    <text evidence="3">The sequence shown here is derived from an EMBL/GenBank/DDBJ whole genome shotgun (WGS) entry which is preliminary data.</text>
</comment>
<dbReference type="GO" id="GO:0048038">
    <property type="term" value="F:quinone binding"/>
    <property type="evidence" value="ECO:0007669"/>
    <property type="project" value="TreeGrafter"/>
</dbReference>
<evidence type="ECO:0000313" key="3">
    <source>
        <dbReference type="EMBL" id="KAK5060102.1"/>
    </source>
</evidence>
<keyword evidence="4" id="KW-1185">Reference proteome</keyword>
<dbReference type="GeneID" id="89978144"/>
<dbReference type="SUPFAM" id="SSF51735">
    <property type="entry name" value="NAD(P)-binding Rossmann-fold domains"/>
    <property type="match status" value="1"/>
</dbReference>
<dbReference type="RefSeq" id="XP_064709923.1">
    <property type="nucleotide sequence ID" value="XM_064853524.1"/>
</dbReference>
<dbReference type="Proteomes" id="UP001358417">
    <property type="component" value="Unassembled WGS sequence"/>
</dbReference>
<dbReference type="GO" id="GO:0016616">
    <property type="term" value="F:oxidoreductase activity, acting on the CH-OH group of donors, NAD or NADP as acceptor"/>
    <property type="evidence" value="ECO:0007669"/>
    <property type="project" value="TreeGrafter"/>
</dbReference>
<dbReference type="Pfam" id="PF13561">
    <property type="entry name" value="adh_short_C2"/>
    <property type="match status" value="1"/>
</dbReference>
<dbReference type="EMBL" id="JAVRRD010000004">
    <property type="protein sequence ID" value="KAK5060102.1"/>
    <property type="molecule type" value="Genomic_DNA"/>
</dbReference>
<sequence length="72" mass="7882">MPPLRANAILPGYIDTPMIEGFSQGRKEDLIAQIPLRRFGKPAEVADAIMFLLHNEYANNCVLKLDGGLSAV</sequence>
<dbReference type="PANTHER" id="PTHR42760">
    <property type="entry name" value="SHORT-CHAIN DEHYDROGENASES/REDUCTASES FAMILY MEMBER"/>
    <property type="match status" value="1"/>
</dbReference>
<name>A0AAV9NLG7_9EURO</name>
<organism evidence="3 4">
    <name type="scientific">Exophiala bonariae</name>
    <dbReference type="NCBI Taxonomy" id="1690606"/>
    <lineage>
        <taxon>Eukaryota</taxon>
        <taxon>Fungi</taxon>
        <taxon>Dikarya</taxon>
        <taxon>Ascomycota</taxon>
        <taxon>Pezizomycotina</taxon>
        <taxon>Eurotiomycetes</taxon>
        <taxon>Chaetothyriomycetidae</taxon>
        <taxon>Chaetothyriales</taxon>
        <taxon>Herpotrichiellaceae</taxon>
        <taxon>Exophiala</taxon>
    </lineage>
</organism>
<dbReference type="Gene3D" id="3.40.50.720">
    <property type="entry name" value="NAD(P)-binding Rossmann-like Domain"/>
    <property type="match status" value="1"/>
</dbReference>